<accession>A0A9Q3W9K8</accession>
<organism evidence="3 4">
    <name type="scientific">Alloalcanivorax xenomutans</name>
    <dbReference type="NCBI Taxonomy" id="1094342"/>
    <lineage>
        <taxon>Bacteria</taxon>
        <taxon>Pseudomonadati</taxon>
        <taxon>Pseudomonadota</taxon>
        <taxon>Gammaproteobacteria</taxon>
        <taxon>Oceanospirillales</taxon>
        <taxon>Alcanivoracaceae</taxon>
        <taxon>Alloalcanivorax</taxon>
    </lineage>
</organism>
<evidence type="ECO:0000313" key="4">
    <source>
        <dbReference type="Proteomes" id="UP001107961"/>
    </source>
</evidence>
<evidence type="ECO:0000259" key="2">
    <source>
        <dbReference type="PROSITE" id="PS51782"/>
    </source>
</evidence>
<dbReference type="InterPro" id="IPR036779">
    <property type="entry name" value="LysM_dom_sf"/>
</dbReference>
<dbReference type="PROSITE" id="PS51782">
    <property type="entry name" value="LYSM"/>
    <property type="match status" value="1"/>
</dbReference>
<dbReference type="RefSeq" id="WP_199466615.1">
    <property type="nucleotide sequence ID" value="NZ_CBDDTQ010000003.1"/>
</dbReference>
<dbReference type="Proteomes" id="UP001107961">
    <property type="component" value="Unassembled WGS sequence"/>
</dbReference>
<dbReference type="CDD" id="cd00118">
    <property type="entry name" value="LysM"/>
    <property type="match status" value="1"/>
</dbReference>
<dbReference type="InterPro" id="IPR052196">
    <property type="entry name" value="Bact_Kbp"/>
</dbReference>
<keyword evidence="4" id="KW-1185">Reference proteome</keyword>
<feature type="signal peptide" evidence="1">
    <location>
        <begin position="1"/>
        <end position="23"/>
    </location>
</feature>
<dbReference type="PANTHER" id="PTHR34700">
    <property type="entry name" value="POTASSIUM BINDING PROTEIN KBP"/>
    <property type="match status" value="1"/>
</dbReference>
<feature type="chain" id="PRO_5040487137" evidence="1">
    <location>
        <begin position="24"/>
        <end position="356"/>
    </location>
</feature>
<gene>
    <name evidence="3" type="ORF">LZG35_18990</name>
</gene>
<feature type="domain" description="LysM" evidence="2">
    <location>
        <begin position="32"/>
        <end position="80"/>
    </location>
</feature>
<reference evidence="3" key="1">
    <citation type="submission" date="2022-01" db="EMBL/GenBank/DDBJ databases">
        <authorList>
            <person name="Karlyshev A.V."/>
            <person name="Jaspars M."/>
        </authorList>
    </citation>
    <scope>NUCLEOTIDE SEQUENCE</scope>
    <source>
        <strain evidence="3">AGSA3-2</strain>
    </source>
</reference>
<evidence type="ECO:0000256" key="1">
    <source>
        <dbReference type="SAM" id="SignalP"/>
    </source>
</evidence>
<dbReference type="Pfam" id="PF01476">
    <property type="entry name" value="LysM"/>
    <property type="match status" value="1"/>
</dbReference>
<dbReference type="PANTHER" id="PTHR34700:SF4">
    <property type="entry name" value="PHAGE-LIKE ELEMENT PBSX PROTEIN XKDP"/>
    <property type="match status" value="1"/>
</dbReference>
<dbReference type="SUPFAM" id="SSF54106">
    <property type="entry name" value="LysM domain"/>
    <property type="match status" value="1"/>
</dbReference>
<name>A0A9Q3W9K8_9GAMM</name>
<dbReference type="Gene3D" id="3.10.350.10">
    <property type="entry name" value="LysM domain"/>
    <property type="match status" value="1"/>
</dbReference>
<sequence>MIKTLRRLAVACAMLVVAAGVSAVTLRDNHPDVYYVKKDDTLWDISGRFLEHPWQWPEIWHVNPAIKNPHLIFPGDAIRLSWVDGEPRLELDRASGEQSQLPDGTVKLSPRVREMSREDAIPAIPMNAIQSYLKQALVLERADISAAPYILGGQDRRVIFGGGDTVHARDPEQRWENAEQRYGLYRVGEEYVDPVTDEVLGYEARQVGLASVERIEEDMATLQVLRSSEDLRVDDRLFPQPDQRVRALLYPHAPDEKVEGRIIRFFDRISSVARNDVVVINRGAREGMEEGHVLDIFQQGEQVRDRQQDEMVRLPRTRAGSLVLFRVFEKVSYGLIMESQRPVYMNDVVESPEGSY</sequence>
<evidence type="ECO:0000313" key="3">
    <source>
        <dbReference type="EMBL" id="MCE7510728.1"/>
    </source>
</evidence>
<dbReference type="KEGG" id="axe:P40_00655"/>
<keyword evidence="1" id="KW-0732">Signal</keyword>
<comment type="caution">
    <text evidence="3">The sequence shown here is derived from an EMBL/GenBank/DDBJ whole genome shotgun (WGS) entry which is preliminary data.</text>
</comment>
<dbReference type="AlphaFoldDB" id="A0A9Q3W9K8"/>
<dbReference type="EMBL" id="JAJVKT010000029">
    <property type="protein sequence ID" value="MCE7510728.1"/>
    <property type="molecule type" value="Genomic_DNA"/>
</dbReference>
<protein>
    <submittedName>
        <fullName evidence="3">LysM peptidoglycan-binding domain-containing protein</fullName>
    </submittedName>
</protein>
<proteinExistence type="predicted"/>
<dbReference type="InterPro" id="IPR018392">
    <property type="entry name" value="LysM"/>
</dbReference>